<keyword evidence="1" id="KW-0472">Membrane</keyword>
<keyword evidence="1" id="KW-0812">Transmembrane</keyword>
<evidence type="ECO:0000313" key="3">
    <source>
        <dbReference type="Proteomes" id="UP000252254"/>
    </source>
</evidence>
<sequence length="67" mass="7110">MITFFLVLGIIGVALSAVFLGVTSSSSRGDYYSETNAHHNFRTKVALYAGAIGIIGFGAAGLLYYVF</sequence>
<name>A0A366EFI7_9BACI</name>
<proteinExistence type="predicted"/>
<dbReference type="AlphaFoldDB" id="A0A366EFI7"/>
<comment type="caution">
    <text evidence="2">The sequence shown here is derived from an EMBL/GenBank/DDBJ whole genome shotgun (WGS) entry which is preliminary data.</text>
</comment>
<reference evidence="2 3" key="1">
    <citation type="submission" date="2018-06" db="EMBL/GenBank/DDBJ databases">
        <title>Genomic Encyclopedia of Type Strains, Phase IV (KMG-IV): sequencing the most valuable type-strain genomes for metagenomic binning, comparative biology and taxonomic classification.</title>
        <authorList>
            <person name="Goeker M."/>
        </authorList>
    </citation>
    <scope>NUCLEOTIDE SEQUENCE [LARGE SCALE GENOMIC DNA]</scope>
    <source>
        <strain evidence="2 3">DSM 15140</strain>
    </source>
</reference>
<keyword evidence="1" id="KW-1133">Transmembrane helix</keyword>
<dbReference type="STRING" id="200904.GCA_900168775_00536"/>
<protein>
    <recommendedName>
        <fullName evidence="4">Immunity protein 17 of polymorphic toxin system</fullName>
    </recommendedName>
</protein>
<evidence type="ECO:0008006" key="4">
    <source>
        <dbReference type="Google" id="ProtNLM"/>
    </source>
</evidence>
<feature type="transmembrane region" description="Helical" evidence="1">
    <location>
        <begin position="45"/>
        <end position="66"/>
    </location>
</feature>
<dbReference type="RefSeq" id="WP_079710551.1">
    <property type="nucleotide sequence ID" value="NZ_FVZO01000017.1"/>
</dbReference>
<accession>A0A366EFI7</accession>
<evidence type="ECO:0000313" key="2">
    <source>
        <dbReference type="EMBL" id="RBP00500.1"/>
    </source>
</evidence>
<gene>
    <name evidence="2" type="ORF">DES48_102264</name>
</gene>
<organism evidence="2 3">
    <name type="scientific">Paraliobacillus ryukyuensis</name>
    <dbReference type="NCBI Taxonomy" id="200904"/>
    <lineage>
        <taxon>Bacteria</taxon>
        <taxon>Bacillati</taxon>
        <taxon>Bacillota</taxon>
        <taxon>Bacilli</taxon>
        <taxon>Bacillales</taxon>
        <taxon>Bacillaceae</taxon>
        <taxon>Paraliobacillus</taxon>
    </lineage>
</organism>
<keyword evidence="3" id="KW-1185">Reference proteome</keyword>
<evidence type="ECO:0000256" key="1">
    <source>
        <dbReference type="SAM" id="Phobius"/>
    </source>
</evidence>
<dbReference type="EMBL" id="QNRI01000002">
    <property type="protein sequence ID" value="RBP00500.1"/>
    <property type="molecule type" value="Genomic_DNA"/>
</dbReference>
<dbReference type="Proteomes" id="UP000252254">
    <property type="component" value="Unassembled WGS sequence"/>
</dbReference>